<dbReference type="Gene3D" id="3.40.50.300">
    <property type="entry name" value="P-loop containing nucleotide triphosphate hydrolases"/>
    <property type="match status" value="1"/>
</dbReference>
<dbReference type="Pfam" id="PF13304">
    <property type="entry name" value="AAA_21"/>
    <property type="match status" value="1"/>
</dbReference>
<dbReference type="InterPro" id="IPR051396">
    <property type="entry name" value="Bact_Antivir_Def_Nuclease"/>
</dbReference>
<dbReference type="EMBL" id="JAIRAU010000005">
    <property type="protein sequence ID" value="MBZ5709323.1"/>
    <property type="molecule type" value="Genomic_DNA"/>
</dbReference>
<dbReference type="SUPFAM" id="SSF52540">
    <property type="entry name" value="P-loop containing nucleoside triphosphate hydrolases"/>
    <property type="match status" value="1"/>
</dbReference>
<gene>
    <name evidence="3" type="ORF">K7C98_08625</name>
</gene>
<evidence type="ECO:0000259" key="2">
    <source>
        <dbReference type="Pfam" id="PF20469"/>
    </source>
</evidence>
<evidence type="ECO:0000313" key="3">
    <source>
        <dbReference type="EMBL" id="MBZ5709323.1"/>
    </source>
</evidence>
<dbReference type="InterPro" id="IPR027417">
    <property type="entry name" value="P-loop_NTPase"/>
</dbReference>
<proteinExistence type="predicted"/>
<dbReference type="RefSeq" id="WP_224191100.1">
    <property type="nucleotide sequence ID" value="NZ_JAIRAU010000005.1"/>
</dbReference>
<sequence>MIKSIRFKFGPTPDAEPTSFRPSPMTVIVGPNNSGKSLTLRELKKSLSKGTPDWSNEKWLVLADIEPGLPESGPTHEGMVQEVEEDFASLRNLDLGDPGLEFLFNLVGGRSEDLGELPPLLLDAVKRVLMLLSKRKIAMQLASDGKLSNPIVSMEALVPDTPIVEPTDMDDIILGKLDEVVALLKHSHKGLLHLLSNVQQRPAAELIRTGIVNLRGYFEHIQGPVAFLDGKTRLSLIQSERTGSLRTRRSEEGMLMSLRNDRKQLDRLRKYVFEAFGRYAVLDILDLHELKLVLSDAPPPPGIEDRLDDEARAFFQECNGLSEFSDGVRTYIGLHAHLLSQDCNYAMIDEPEAFLHPPLARRLGANLTSLAAERGTYIFAATHSPDFVMGCLSTGHPVNIIRLGYKDGRGSARLLDPARLAEMMQDPLVRSTGALSALFHEAVVLCEGPSDRVFYSEINDRLVRHDPAYPRRMQSCLFLEVGGKEAVPKVFEPLIRTGVPVACVIDLDLLNASNVLNKLLKARGAHDTLVGSLTNMRGQILTIFKDRKELLKRGGLAALTDPAEREALQTFLDNLARFGIFLPERGEVETWLPALECLNVGKSGWLPTILEKMGMTDGGLTPARDDVWAFLRKIAAWLDQPLAS</sequence>
<comment type="caution">
    <text evidence="3">The sequence shown here is derived from an EMBL/GenBank/DDBJ whole genome shotgun (WGS) entry which is preliminary data.</text>
</comment>
<dbReference type="Proteomes" id="UP001139031">
    <property type="component" value="Unassembled WGS sequence"/>
</dbReference>
<feature type="domain" description="OLD protein-like TOPRIM" evidence="2">
    <location>
        <begin position="438"/>
        <end position="508"/>
    </location>
</feature>
<evidence type="ECO:0000313" key="4">
    <source>
        <dbReference type="Proteomes" id="UP001139031"/>
    </source>
</evidence>
<protein>
    <submittedName>
        <fullName evidence="3">AAA family ATPase</fullName>
    </submittedName>
</protein>
<name>A0ABS7TM59_9BACT</name>
<reference evidence="3" key="1">
    <citation type="submission" date="2021-08" db="EMBL/GenBank/DDBJ databases">
        <authorList>
            <person name="Stevens D.C."/>
        </authorList>
    </citation>
    <scope>NUCLEOTIDE SEQUENCE</scope>
    <source>
        <strain evidence="3">DSM 53165</strain>
    </source>
</reference>
<keyword evidence="4" id="KW-1185">Reference proteome</keyword>
<dbReference type="InterPro" id="IPR034139">
    <property type="entry name" value="TOPRIM_OLD"/>
</dbReference>
<accession>A0ABS7TM59</accession>
<dbReference type="PANTHER" id="PTHR43581:SF2">
    <property type="entry name" value="EXCINUCLEASE ATPASE SUBUNIT"/>
    <property type="match status" value="1"/>
</dbReference>
<evidence type="ECO:0000259" key="1">
    <source>
        <dbReference type="Pfam" id="PF13304"/>
    </source>
</evidence>
<feature type="domain" description="ATPase AAA-type core" evidence="1">
    <location>
        <begin position="322"/>
        <end position="386"/>
    </location>
</feature>
<dbReference type="PANTHER" id="PTHR43581">
    <property type="entry name" value="ATP/GTP PHOSPHATASE"/>
    <property type="match status" value="1"/>
</dbReference>
<dbReference type="InterPro" id="IPR003959">
    <property type="entry name" value="ATPase_AAA_core"/>
</dbReference>
<dbReference type="Pfam" id="PF20469">
    <property type="entry name" value="OLD-like_TOPRIM"/>
    <property type="match status" value="1"/>
</dbReference>
<organism evidence="3 4">
    <name type="scientific">Nannocystis pusilla</name>
    <dbReference type="NCBI Taxonomy" id="889268"/>
    <lineage>
        <taxon>Bacteria</taxon>
        <taxon>Pseudomonadati</taxon>
        <taxon>Myxococcota</taxon>
        <taxon>Polyangia</taxon>
        <taxon>Nannocystales</taxon>
        <taxon>Nannocystaceae</taxon>
        <taxon>Nannocystis</taxon>
    </lineage>
</organism>